<feature type="region of interest" description="Disordered" evidence="2">
    <location>
        <begin position="64"/>
        <end position="90"/>
    </location>
</feature>
<dbReference type="Proteomes" id="UP000462152">
    <property type="component" value="Unassembled WGS sequence"/>
</dbReference>
<sequence length="388" mass="39975">MSPRYENEPHLSTTGTEFVDSSESGSRTGRRQGPTSGRRRSGSAAGLIAALGIGALVLSGCGDAGSTTSEADQASASSSETTGDSKQLKLPSGWKHAVGTTDFQDVQADSKLPTTVTDGTGTEVTVKDASKIISAGDGISSTLAALGLKDKIYAAPNNSTSSAGKDAPEHFEFSKQTGTEGLLALDGSLFIGDNTKRHGDVAKQFRDAGTDAVVVDDQQSQAKKLQAVADYVGAHDAGTKLVDKLNSDMDAAKKKVDKSDLKGHKVIQVTATGAGGANSVAGTGTPGTEMIENLGMTSVGADSGLRGLSREFSNEGILASDPDVIVMAESDFESWGGEDGLWEAFPTLKETKAGKEKHIVVMPDAQIRYSSPELGAGAEALAKAISEF</sequence>
<proteinExistence type="inferred from homology"/>
<dbReference type="PANTHER" id="PTHR30535">
    <property type="entry name" value="VITAMIN B12-BINDING PROTEIN"/>
    <property type="match status" value="1"/>
</dbReference>
<evidence type="ECO:0000313" key="5">
    <source>
        <dbReference type="Proteomes" id="UP000462152"/>
    </source>
</evidence>
<dbReference type="AlphaFoldDB" id="A0A7K1LIQ1"/>
<dbReference type="SUPFAM" id="SSF53807">
    <property type="entry name" value="Helical backbone' metal receptor"/>
    <property type="match status" value="1"/>
</dbReference>
<dbReference type="InterPro" id="IPR050902">
    <property type="entry name" value="ABC_Transporter_SBP"/>
</dbReference>
<feature type="compositionally biased region" description="Low complexity" evidence="2">
    <location>
        <begin position="64"/>
        <end position="82"/>
    </location>
</feature>
<accession>A0A7K1LIQ1</accession>
<comment type="caution">
    <text evidence="4">The sequence shown here is derived from an EMBL/GenBank/DDBJ whole genome shotgun (WGS) entry which is preliminary data.</text>
</comment>
<dbReference type="OrthoDB" id="9797736at2"/>
<organism evidence="4 5">
    <name type="scientific">Rothia koreensis</name>
    <dbReference type="NCBI Taxonomy" id="592378"/>
    <lineage>
        <taxon>Bacteria</taxon>
        <taxon>Bacillati</taxon>
        <taxon>Actinomycetota</taxon>
        <taxon>Actinomycetes</taxon>
        <taxon>Micrococcales</taxon>
        <taxon>Micrococcaceae</taxon>
        <taxon>Rothia</taxon>
    </lineage>
</organism>
<dbReference type="Gene3D" id="3.40.50.1980">
    <property type="entry name" value="Nitrogenase molybdenum iron protein domain"/>
    <property type="match status" value="2"/>
</dbReference>
<feature type="domain" description="Fe/B12 periplasmic-binding" evidence="3">
    <location>
        <begin position="131"/>
        <end position="388"/>
    </location>
</feature>
<dbReference type="PANTHER" id="PTHR30535:SF4">
    <property type="entry name" value="HEMIN-BINDING PERIPLASMIC PROTEIN HMUT"/>
    <property type="match status" value="1"/>
</dbReference>
<dbReference type="InterPro" id="IPR002491">
    <property type="entry name" value="ABC_transptr_periplasmic_BD"/>
</dbReference>
<evidence type="ECO:0000259" key="3">
    <source>
        <dbReference type="PROSITE" id="PS50983"/>
    </source>
</evidence>
<dbReference type="PROSITE" id="PS50983">
    <property type="entry name" value="FE_B12_PBP"/>
    <property type="match status" value="1"/>
</dbReference>
<feature type="region of interest" description="Disordered" evidence="2">
    <location>
        <begin position="1"/>
        <end position="43"/>
    </location>
</feature>
<evidence type="ECO:0000256" key="1">
    <source>
        <dbReference type="ARBA" id="ARBA00008814"/>
    </source>
</evidence>
<evidence type="ECO:0000313" key="4">
    <source>
        <dbReference type="EMBL" id="MUN55069.1"/>
    </source>
</evidence>
<comment type="similarity">
    <text evidence="1">Belongs to the bacterial solute-binding protein 8 family.</text>
</comment>
<dbReference type="RefSeq" id="WP_129315426.1">
    <property type="nucleotide sequence ID" value="NZ_NOIQ01000007.1"/>
</dbReference>
<dbReference type="Pfam" id="PF01497">
    <property type="entry name" value="Peripla_BP_2"/>
    <property type="match status" value="1"/>
</dbReference>
<gene>
    <name evidence="4" type="ORF">GMA10_07580</name>
</gene>
<reference evidence="4 5" key="1">
    <citation type="submission" date="2019-12" db="EMBL/GenBank/DDBJ databases">
        <authorList>
            <person name="Li J."/>
            <person name="Shi Y."/>
            <person name="Xu G."/>
            <person name="Xiao D."/>
            <person name="Ran X."/>
        </authorList>
    </citation>
    <scope>NUCLEOTIDE SEQUENCE [LARGE SCALE GENOMIC DNA]</scope>
    <source>
        <strain evidence="4 5">JCM 15915</strain>
    </source>
</reference>
<protein>
    <submittedName>
        <fullName evidence="4">ABC transporter substrate-binding protein</fullName>
    </submittedName>
</protein>
<feature type="compositionally biased region" description="Polar residues" evidence="2">
    <location>
        <begin position="10"/>
        <end position="23"/>
    </location>
</feature>
<name>A0A7K1LIQ1_9MICC</name>
<dbReference type="EMBL" id="WOGT01000003">
    <property type="protein sequence ID" value="MUN55069.1"/>
    <property type="molecule type" value="Genomic_DNA"/>
</dbReference>
<keyword evidence="5" id="KW-1185">Reference proteome</keyword>
<feature type="compositionally biased region" description="Low complexity" evidence="2">
    <location>
        <begin position="24"/>
        <end position="43"/>
    </location>
</feature>
<evidence type="ECO:0000256" key="2">
    <source>
        <dbReference type="SAM" id="MobiDB-lite"/>
    </source>
</evidence>